<dbReference type="EMBL" id="CAJNNV010004516">
    <property type="protein sequence ID" value="CAE8590855.1"/>
    <property type="molecule type" value="Genomic_DNA"/>
</dbReference>
<organism evidence="2 3">
    <name type="scientific">Polarella glacialis</name>
    <name type="common">Dinoflagellate</name>
    <dbReference type="NCBI Taxonomy" id="89957"/>
    <lineage>
        <taxon>Eukaryota</taxon>
        <taxon>Sar</taxon>
        <taxon>Alveolata</taxon>
        <taxon>Dinophyceae</taxon>
        <taxon>Suessiales</taxon>
        <taxon>Suessiaceae</taxon>
        <taxon>Polarella</taxon>
    </lineage>
</organism>
<gene>
    <name evidence="2" type="ORF">PGLA1383_LOCUS9566</name>
</gene>
<comment type="caution">
    <text evidence="2">The sequence shown here is derived from an EMBL/GenBank/DDBJ whole genome shotgun (WGS) entry which is preliminary data.</text>
</comment>
<evidence type="ECO:0000313" key="2">
    <source>
        <dbReference type="EMBL" id="CAE8590855.1"/>
    </source>
</evidence>
<evidence type="ECO:0000313" key="3">
    <source>
        <dbReference type="Proteomes" id="UP000654075"/>
    </source>
</evidence>
<name>A0A813DNV1_POLGL</name>
<keyword evidence="3" id="KW-1185">Reference proteome</keyword>
<feature type="compositionally biased region" description="Polar residues" evidence="1">
    <location>
        <begin position="26"/>
        <end position="42"/>
    </location>
</feature>
<dbReference type="Proteomes" id="UP000654075">
    <property type="component" value="Unassembled WGS sequence"/>
</dbReference>
<proteinExistence type="predicted"/>
<accession>A0A813DNV1</accession>
<dbReference type="AlphaFoldDB" id="A0A813DNV1"/>
<protein>
    <submittedName>
        <fullName evidence="2">Uncharacterized protein</fullName>
    </submittedName>
</protein>
<feature type="region of interest" description="Disordered" evidence="1">
    <location>
        <begin position="22"/>
        <end position="42"/>
    </location>
</feature>
<sequence>MPDILKQRPKSDVPQAVAVMTRWTEQDPSSGEESEGRTTQITREESANLQPLPQALLCTVLPGPSILRHSVLATSAHCRFLTNLFARGVLILRPGSSDLRSSCIPRYRIEFESLGGFAFEIMSRRPSVTLLDVFLLILSWR</sequence>
<reference evidence="2" key="1">
    <citation type="submission" date="2021-02" db="EMBL/GenBank/DDBJ databases">
        <authorList>
            <person name="Dougan E. K."/>
            <person name="Rhodes N."/>
            <person name="Thang M."/>
            <person name="Chan C."/>
        </authorList>
    </citation>
    <scope>NUCLEOTIDE SEQUENCE</scope>
</reference>
<evidence type="ECO:0000256" key="1">
    <source>
        <dbReference type="SAM" id="MobiDB-lite"/>
    </source>
</evidence>